<dbReference type="EMBL" id="CP108264">
    <property type="protein sequence ID" value="WTU75493.1"/>
    <property type="molecule type" value="Genomic_DNA"/>
</dbReference>
<keyword evidence="1" id="KW-0812">Transmembrane</keyword>
<proteinExistence type="predicted"/>
<protein>
    <submittedName>
        <fullName evidence="2">Uncharacterized protein</fullName>
    </submittedName>
</protein>
<evidence type="ECO:0000256" key="1">
    <source>
        <dbReference type="SAM" id="Phobius"/>
    </source>
</evidence>
<dbReference type="AlphaFoldDB" id="A0AAU2JSK9"/>
<keyword evidence="1" id="KW-0472">Membrane</keyword>
<sequence>MEKPPPVVTEMGPHALVTNLTLAALLAPMAAEIKAIHGEVVNPLAVELLQQLRLESAAAALKKSPLFENHEQWWAYAVTAAAGILVTILAARFISKLPARLTGAPPGADPGLTPDQVKELRRELALTNPHLRNFVTAVRRLPRAKELTARANAIDKLNEAVARQNNAEVTAAAEAIKSLKTALRNFDPKKLPTNHSALKKTADALDKLRGAIERLKVDDVRNATQAFLRLKIVLRNLKPSDIPKAGDMRSSARAANTLEGATRRLTGALQPLAPALRGVISSAQTTASALG</sequence>
<name>A0AAU2JSK9_9ACTN</name>
<organism evidence="2">
    <name type="scientific">Streptomyces sp. NBC_00049</name>
    <dbReference type="NCBI Taxonomy" id="2903617"/>
    <lineage>
        <taxon>Bacteria</taxon>
        <taxon>Bacillati</taxon>
        <taxon>Actinomycetota</taxon>
        <taxon>Actinomycetes</taxon>
        <taxon>Kitasatosporales</taxon>
        <taxon>Streptomycetaceae</taxon>
        <taxon>Streptomyces</taxon>
    </lineage>
</organism>
<accession>A0AAU2JSK9</accession>
<feature type="transmembrane region" description="Helical" evidence="1">
    <location>
        <begin position="73"/>
        <end position="94"/>
    </location>
</feature>
<keyword evidence="1" id="KW-1133">Transmembrane helix</keyword>
<evidence type="ECO:0000313" key="2">
    <source>
        <dbReference type="EMBL" id="WTU75493.1"/>
    </source>
</evidence>
<gene>
    <name evidence="2" type="ORF">OG327_20420</name>
</gene>
<reference evidence="2" key="1">
    <citation type="submission" date="2022-10" db="EMBL/GenBank/DDBJ databases">
        <title>The complete genomes of actinobacterial strains from the NBC collection.</title>
        <authorList>
            <person name="Joergensen T.S."/>
            <person name="Alvarez Arevalo M."/>
            <person name="Sterndorff E.B."/>
            <person name="Faurdal D."/>
            <person name="Vuksanovic O."/>
            <person name="Mourched A.-S."/>
            <person name="Charusanti P."/>
            <person name="Shaw S."/>
            <person name="Blin K."/>
            <person name="Weber T."/>
        </authorList>
    </citation>
    <scope>NUCLEOTIDE SEQUENCE</scope>
    <source>
        <strain evidence="2">NBC_00049</strain>
    </source>
</reference>